<feature type="region of interest" description="Disordered" evidence="1">
    <location>
        <begin position="1"/>
        <end position="21"/>
    </location>
</feature>
<protein>
    <submittedName>
        <fullName evidence="2">Uncharacterized protein</fullName>
    </submittedName>
</protein>
<evidence type="ECO:0000313" key="3">
    <source>
        <dbReference type="Proteomes" id="UP000262901"/>
    </source>
</evidence>
<gene>
    <name evidence="2" type="ORF">DDV23_10790</name>
</gene>
<accession>A0A372KIZ3</accession>
<comment type="caution">
    <text evidence="2">The sequence shown here is derived from an EMBL/GenBank/DDBJ whole genome shotgun (WGS) entry which is preliminary data.</text>
</comment>
<sequence>KIQRPLKTQRENRRLDEEPQGSRTGCLFLTAFRPCSIHKIQRLWKAHSKNSKTELSLQSPEQHIRND</sequence>
<proteinExistence type="predicted"/>
<evidence type="ECO:0000256" key="1">
    <source>
        <dbReference type="SAM" id="MobiDB-lite"/>
    </source>
</evidence>
<evidence type="ECO:0000313" key="2">
    <source>
        <dbReference type="EMBL" id="RFU52220.1"/>
    </source>
</evidence>
<dbReference type="Proteomes" id="UP000262901">
    <property type="component" value="Unassembled WGS sequence"/>
</dbReference>
<feature type="non-terminal residue" evidence="2">
    <location>
        <position position="1"/>
    </location>
</feature>
<dbReference type="AlphaFoldDB" id="A0A372KIZ3"/>
<feature type="compositionally biased region" description="Basic and acidic residues" evidence="1">
    <location>
        <begin position="8"/>
        <end position="17"/>
    </location>
</feature>
<feature type="region of interest" description="Disordered" evidence="1">
    <location>
        <begin position="48"/>
        <end position="67"/>
    </location>
</feature>
<name>A0A372KIZ3_9STRE</name>
<reference evidence="2 3" key="1">
    <citation type="submission" date="2018-08" db="EMBL/GenBank/DDBJ databases">
        <title>Draft genome of Streptococcus sp. nov. Z1.</title>
        <authorList>
            <person name="Tian Z."/>
        </authorList>
    </citation>
    <scope>NUCLEOTIDE SEQUENCE [LARGE SCALE GENOMIC DNA]</scope>
    <source>
        <strain evidence="3">Z1(2018)</strain>
    </source>
</reference>
<dbReference type="EMBL" id="QVQZ01000050">
    <property type="protein sequence ID" value="RFU52220.1"/>
    <property type="molecule type" value="Genomic_DNA"/>
</dbReference>
<organism evidence="2 3">
    <name type="scientific">Streptococcus chenjunshii</name>
    <dbReference type="NCBI Taxonomy" id="2173853"/>
    <lineage>
        <taxon>Bacteria</taxon>
        <taxon>Bacillati</taxon>
        <taxon>Bacillota</taxon>
        <taxon>Bacilli</taxon>
        <taxon>Lactobacillales</taxon>
        <taxon>Streptococcaceae</taxon>
        <taxon>Streptococcus</taxon>
    </lineage>
</organism>